<accession>A0A112NIM9</accession>
<dbReference type="RefSeq" id="WP_002235790.1">
    <property type="nucleotide sequence ID" value="NZ_CP020401.2"/>
</dbReference>
<evidence type="ECO:0000313" key="1">
    <source>
        <dbReference type="EMBL" id="RGB18963.1"/>
    </source>
</evidence>
<sequence>MQNFIVWMNPDREESAAAAAKLNGAVLTAHTDGVMVAIRRELKRFGLGADLAVFAQTCEEFAKQANADMVCISSSNGDAVAAVTYLEDGYVGEGVSAVADMRYLMSAYRQYFNRPDKMVIFQGALQYLSDEDIAWIFRRHSNAIIEWQSNEGLGLYEFGFSLSDVLTDGCRNVLREVVTGWLHREILPVLCAEPT</sequence>
<organism evidence="2 3">
    <name type="scientific">Neisseria meningitidis</name>
    <dbReference type="NCBI Taxonomy" id="487"/>
    <lineage>
        <taxon>Bacteria</taxon>
        <taxon>Pseudomonadati</taxon>
        <taxon>Pseudomonadota</taxon>
        <taxon>Betaproteobacteria</taxon>
        <taxon>Neisseriales</taxon>
        <taxon>Neisseriaceae</taxon>
        <taxon>Neisseria</taxon>
    </lineage>
</organism>
<protein>
    <submittedName>
        <fullName evidence="2">Uncharacterized protein</fullName>
    </submittedName>
</protein>
<evidence type="ECO:0000313" key="2">
    <source>
        <dbReference type="EMBL" id="SUA18722.1"/>
    </source>
</evidence>
<dbReference type="Proteomes" id="UP000254176">
    <property type="component" value="Unassembled WGS sequence"/>
</dbReference>
<dbReference type="EMBL" id="UGRP01000001">
    <property type="protein sequence ID" value="SUA18722.1"/>
    <property type="molecule type" value="Genomic_DNA"/>
</dbReference>
<dbReference type="EMBL" id="NVYQ01000011">
    <property type="protein sequence ID" value="RGB18963.1"/>
    <property type="molecule type" value="Genomic_DNA"/>
</dbReference>
<dbReference type="Proteomes" id="UP000260504">
    <property type="component" value="Unassembled WGS sequence"/>
</dbReference>
<proteinExistence type="predicted"/>
<reference evidence="1 4" key="1">
    <citation type="submission" date="2017-08" db="EMBL/GenBank/DDBJ databases">
        <title>Meningococcal Conjunctivitis and Endemic Carriage at a Military Recruit Training Center.</title>
        <authorList>
            <person name="Bobb A.J."/>
            <person name="Galac M.R."/>
            <person name="Snesrud E."/>
            <person name="Clagett C.D."/>
        </authorList>
    </citation>
    <scope>NUCLEOTIDE SEQUENCE [LARGE SCALE GENOMIC DNA]</scope>
    <source>
        <strain evidence="1 4">MRSN431200</strain>
    </source>
</reference>
<name>A0A112NIM9_NEIME</name>
<reference evidence="2 3" key="2">
    <citation type="submission" date="2018-06" db="EMBL/GenBank/DDBJ databases">
        <authorList>
            <consortium name="Pathogen Informatics"/>
            <person name="Doyle S."/>
        </authorList>
    </citation>
    <scope>NUCLEOTIDE SEQUENCE [LARGE SCALE GENOMIC DNA]</scope>
    <source>
        <strain evidence="2 3">NCTC8554</strain>
    </source>
</reference>
<evidence type="ECO:0000313" key="3">
    <source>
        <dbReference type="Proteomes" id="UP000254176"/>
    </source>
</evidence>
<gene>
    <name evidence="1" type="ORF">CIJ84_00755</name>
    <name evidence="2" type="ORF">NCTC8554_00401</name>
</gene>
<evidence type="ECO:0000313" key="4">
    <source>
        <dbReference type="Proteomes" id="UP000260504"/>
    </source>
</evidence>
<dbReference type="AlphaFoldDB" id="A0A112NIM9"/>